<evidence type="ECO:0000256" key="1">
    <source>
        <dbReference type="SAM" id="MobiDB-lite"/>
    </source>
</evidence>
<gene>
    <name evidence="2" type="ORF">PC110_g10698</name>
</gene>
<feature type="compositionally biased region" description="Basic and acidic residues" evidence="1">
    <location>
        <begin position="16"/>
        <end position="26"/>
    </location>
</feature>
<dbReference type="AlphaFoldDB" id="A0A329S8E7"/>
<feature type="compositionally biased region" description="Low complexity" evidence="1">
    <location>
        <begin position="258"/>
        <end position="276"/>
    </location>
</feature>
<organism evidence="2 3">
    <name type="scientific">Phytophthora cactorum</name>
    <dbReference type="NCBI Taxonomy" id="29920"/>
    <lineage>
        <taxon>Eukaryota</taxon>
        <taxon>Sar</taxon>
        <taxon>Stramenopiles</taxon>
        <taxon>Oomycota</taxon>
        <taxon>Peronosporomycetes</taxon>
        <taxon>Peronosporales</taxon>
        <taxon>Peronosporaceae</taxon>
        <taxon>Phytophthora</taxon>
    </lineage>
</organism>
<sequence length="288" mass="32640">MDRNPVHQLSSGGSRQLDKVQRRVDGEQQQVPTPDLARDYHWCQRPHKLRKQRYSVYLSYKSRKYYRTLVLGLLQMALVYEFIVHRYQRQVNNRCPPKKFAVFEELMEQLLAGDSAEAFRVIAEATSAKGHTATSPARSDPTLQRLQVAVGHRLEENPDTVDCELGLKRGHRSCKACAIYKVKPRKFTKYFGPECYNGTNVNTYAMSLHEGRTDTCFRIWHADRNNGSDITRDLVQEHKPRDRPPAPRPGKKRRRRAPSASAQSAAASGENGGNAASDDDEGAADDEA</sequence>
<comment type="caution">
    <text evidence="2">The sequence shown here is derived from an EMBL/GenBank/DDBJ whole genome shotgun (WGS) entry which is preliminary data.</text>
</comment>
<accession>A0A329S8E7</accession>
<keyword evidence="3" id="KW-1185">Reference proteome</keyword>
<reference evidence="2 3" key="1">
    <citation type="submission" date="2018-01" db="EMBL/GenBank/DDBJ databases">
        <title>Draft genome of the strawberry crown rot pathogen Phytophthora cactorum.</title>
        <authorList>
            <person name="Armitage A.D."/>
            <person name="Lysoe E."/>
            <person name="Nellist C.F."/>
            <person name="Harrison R.J."/>
            <person name="Brurberg M.B."/>
        </authorList>
    </citation>
    <scope>NUCLEOTIDE SEQUENCE [LARGE SCALE GENOMIC DNA]</scope>
    <source>
        <strain evidence="2 3">10300</strain>
    </source>
</reference>
<dbReference type="Proteomes" id="UP000251314">
    <property type="component" value="Unassembled WGS sequence"/>
</dbReference>
<dbReference type="OrthoDB" id="124440at2759"/>
<dbReference type="EMBL" id="MJFZ01000255">
    <property type="protein sequence ID" value="RAW32981.1"/>
    <property type="molecule type" value="Genomic_DNA"/>
</dbReference>
<dbReference type="VEuPathDB" id="FungiDB:PC110_g10698"/>
<proteinExistence type="predicted"/>
<feature type="region of interest" description="Disordered" evidence="1">
    <location>
        <begin position="1"/>
        <end position="30"/>
    </location>
</feature>
<evidence type="ECO:0000313" key="3">
    <source>
        <dbReference type="Proteomes" id="UP000251314"/>
    </source>
</evidence>
<evidence type="ECO:0008006" key="4">
    <source>
        <dbReference type="Google" id="ProtNLM"/>
    </source>
</evidence>
<dbReference type="PANTHER" id="PTHR46599:SF3">
    <property type="entry name" value="PIGGYBAC TRANSPOSABLE ELEMENT-DERIVED PROTEIN 4"/>
    <property type="match status" value="1"/>
</dbReference>
<dbReference type="PANTHER" id="PTHR46599">
    <property type="entry name" value="PIGGYBAC TRANSPOSABLE ELEMENT-DERIVED PROTEIN 4"/>
    <property type="match status" value="1"/>
</dbReference>
<name>A0A329S8E7_9STRA</name>
<evidence type="ECO:0000313" key="2">
    <source>
        <dbReference type="EMBL" id="RAW32981.1"/>
    </source>
</evidence>
<feature type="compositionally biased region" description="Basic and acidic residues" evidence="1">
    <location>
        <begin position="230"/>
        <end position="245"/>
    </location>
</feature>
<feature type="compositionally biased region" description="Acidic residues" evidence="1">
    <location>
        <begin position="277"/>
        <end position="288"/>
    </location>
</feature>
<feature type="region of interest" description="Disordered" evidence="1">
    <location>
        <begin position="230"/>
        <end position="288"/>
    </location>
</feature>
<protein>
    <recommendedName>
        <fullName evidence="4">PiggyBac transposable element-derived protein domain-containing protein</fullName>
    </recommendedName>
</protein>